<keyword evidence="3" id="KW-1185">Reference proteome</keyword>
<feature type="compositionally biased region" description="Polar residues" evidence="1">
    <location>
        <begin position="79"/>
        <end position="93"/>
    </location>
</feature>
<dbReference type="Gramene" id="EOY13772">
    <property type="protein sequence ID" value="EOY13772"/>
    <property type="gene ID" value="TCM_032417"/>
</dbReference>
<dbReference type="InParanoid" id="A0A061FAP7"/>
<feature type="compositionally biased region" description="Acidic residues" evidence="1">
    <location>
        <begin position="97"/>
        <end position="111"/>
    </location>
</feature>
<dbReference type="AlphaFoldDB" id="A0A061FAP7"/>
<accession>A0A061FAP7</accession>
<evidence type="ECO:0000256" key="1">
    <source>
        <dbReference type="SAM" id="MobiDB-lite"/>
    </source>
</evidence>
<dbReference type="HOGENOM" id="CLU_1900002_0_0_1"/>
<protein>
    <submittedName>
        <fullName evidence="2">Uncharacterized protein</fullName>
    </submittedName>
</protein>
<feature type="compositionally biased region" description="Basic and acidic residues" evidence="1">
    <location>
        <begin position="112"/>
        <end position="134"/>
    </location>
</feature>
<organism evidence="2 3">
    <name type="scientific">Theobroma cacao</name>
    <name type="common">Cacao</name>
    <name type="synonym">Cocoa</name>
    <dbReference type="NCBI Taxonomy" id="3641"/>
    <lineage>
        <taxon>Eukaryota</taxon>
        <taxon>Viridiplantae</taxon>
        <taxon>Streptophyta</taxon>
        <taxon>Embryophyta</taxon>
        <taxon>Tracheophyta</taxon>
        <taxon>Spermatophyta</taxon>
        <taxon>Magnoliopsida</taxon>
        <taxon>eudicotyledons</taxon>
        <taxon>Gunneridae</taxon>
        <taxon>Pentapetalae</taxon>
        <taxon>rosids</taxon>
        <taxon>malvids</taxon>
        <taxon>Malvales</taxon>
        <taxon>Malvaceae</taxon>
        <taxon>Byttnerioideae</taxon>
        <taxon>Theobroma</taxon>
    </lineage>
</organism>
<evidence type="ECO:0000313" key="2">
    <source>
        <dbReference type="EMBL" id="EOY13772.1"/>
    </source>
</evidence>
<evidence type="ECO:0000313" key="3">
    <source>
        <dbReference type="Proteomes" id="UP000026915"/>
    </source>
</evidence>
<reference evidence="2 3" key="1">
    <citation type="journal article" date="2013" name="Genome Biol.">
        <title>The genome sequence of the most widely cultivated cacao type and its use to identify candidate genes regulating pod color.</title>
        <authorList>
            <person name="Motamayor J.C."/>
            <person name="Mockaitis K."/>
            <person name="Schmutz J."/>
            <person name="Haiminen N."/>
            <person name="Iii D.L."/>
            <person name="Cornejo O."/>
            <person name="Findley S.D."/>
            <person name="Zheng P."/>
            <person name="Utro F."/>
            <person name="Royaert S."/>
            <person name="Saski C."/>
            <person name="Jenkins J."/>
            <person name="Podicheti R."/>
            <person name="Zhao M."/>
            <person name="Scheffler B.E."/>
            <person name="Stack J.C."/>
            <person name="Feltus F.A."/>
            <person name="Mustiga G.M."/>
            <person name="Amores F."/>
            <person name="Phillips W."/>
            <person name="Marelli J.P."/>
            <person name="May G.D."/>
            <person name="Shapiro H."/>
            <person name="Ma J."/>
            <person name="Bustamante C.D."/>
            <person name="Schnell R.J."/>
            <person name="Main D."/>
            <person name="Gilbert D."/>
            <person name="Parida L."/>
            <person name="Kuhn D.N."/>
        </authorList>
    </citation>
    <scope>NUCLEOTIDE SEQUENCE [LARGE SCALE GENOMIC DNA]</scope>
    <source>
        <strain evidence="3">cv. Matina 1-6</strain>
    </source>
</reference>
<proteinExistence type="predicted"/>
<sequence length="134" mass="14899">MLPSSSTKQVFYRVLRTTSTMGFTSKMLGALKSFGGCSCMGTPKADNYNRMKKTDEPCEGKEVANESINSKNDALGQEQEGNMASVNWNQVTVDSLVYDEVEEEEEEEDEESARGDDKQVKNYSEEKPKSGSED</sequence>
<gene>
    <name evidence="2" type="ORF">TCM_032417</name>
</gene>
<name>A0A061FAP7_THECC</name>
<dbReference type="Proteomes" id="UP000026915">
    <property type="component" value="Chromosome 7"/>
</dbReference>
<dbReference type="EMBL" id="CM001885">
    <property type="protein sequence ID" value="EOY13772.1"/>
    <property type="molecule type" value="Genomic_DNA"/>
</dbReference>
<feature type="region of interest" description="Disordered" evidence="1">
    <location>
        <begin position="61"/>
        <end position="134"/>
    </location>
</feature>